<feature type="domain" description="CCHC-type" evidence="2">
    <location>
        <begin position="407"/>
        <end position="423"/>
    </location>
</feature>
<name>A0AAV2P221_9HYME</name>
<evidence type="ECO:0000259" key="2">
    <source>
        <dbReference type="SMART" id="SM00343"/>
    </source>
</evidence>
<feature type="domain" description="CCHC-type" evidence="2">
    <location>
        <begin position="365"/>
        <end position="381"/>
    </location>
</feature>
<reference evidence="3" key="1">
    <citation type="submission" date="2024-04" db="EMBL/GenBank/DDBJ databases">
        <authorList>
            <consortium name="Molecular Ecology Group"/>
        </authorList>
    </citation>
    <scope>NUCLEOTIDE SEQUENCE</scope>
</reference>
<feature type="domain" description="CCHC-type" evidence="2">
    <location>
        <begin position="346"/>
        <end position="361"/>
    </location>
</feature>
<dbReference type="InterPro" id="IPR001878">
    <property type="entry name" value="Znf_CCHC"/>
</dbReference>
<accession>A0AAV2P221</accession>
<feature type="domain" description="CCHC-type" evidence="2">
    <location>
        <begin position="325"/>
        <end position="341"/>
    </location>
</feature>
<proteinExistence type="predicted"/>
<dbReference type="SUPFAM" id="SSF57756">
    <property type="entry name" value="Retrovirus zinc finger-like domains"/>
    <property type="match status" value="1"/>
</dbReference>
<organism evidence="3 4">
    <name type="scientific">Lasius platythorax</name>
    <dbReference type="NCBI Taxonomy" id="488582"/>
    <lineage>
        <taxon>Eukaryota</taxon>
        <taxon>Metazoa</taxon>
        <taxon>Ecdysozoa</taxon>
        <taxon>Arthropoda</taxon>
        <taxon>Hexapoda</taxon>
        <taxon>Insecta</taxon>
        <taxon>Pterygota</taxon>
        <taxon>Neoptera</taxon>
        <taxon>Endopterygota</taxon>
        <taxon>Hymenoptera</taxon>
        <taxon>Apocrita</taxon>
        <taxon>Aculeata</taxon>
        <taxon>Formicoidea</taxon>
        <taxon>Formicidae</taxon>
        <taxon>Formicinae</taxon>
        <taxon>Lasius</taxon>
        <taxon>Lasius</taxon>
    </lineage>
</organism>
<dbReference type="Proteomes" id="UP001497644">
    <property type="component" value="Chromosome 6"/>
</dbReference>
<dbReference type="EMBL" id="OZ034829">
    <property type="protein sequence ID" value="CAL1686039.1"/>
    <property type="molecule type" value="Genomic_DNA"/>
</dbReference>
<dbReference type="Gene3D" id="4.10.60.10">
    <property type="entry name" value="Zinc finger, CCHC-type"/>
    <property type="match status" value="1"/>
</dbReference>
<evidence type="ECO:0000256" key="1">
    <source>
        <dbReference type="SAM" id="MobiDB-lite"/>
    </source>
</evidence>
<dbReference type="GO" id="GO:0003676">
    <property type="term" value="F:nucleic acid binding"/>
    <property type="evidence" value="ECO:0007669"/>
    <property type="project" value="InterPro"/>
</dbReference>
<dbReference type="SMART" id="SM00343">
    <property type="entry name" value="ZnF_C2HC"/>
    <property type="match status" value="5"/>
</dbReference>
<dbReference type="GO" id="GO:0008270">
    <property type="term" value="F:zinc ion binding"/>
    <property type="evidence" value="ECO:0007669"/>
    <property type="project" value="InterPro"/>
</dbReference>
<protein>
    <recommendedName>
        <fullName evidence="2">CCHC-type domain-containing protein</fullName>
    </recommendedName>
</protein>
<feature type="region of interest" description="Disordered" evidence="1">
    <location>
        <begin position="1"/>
        <end position="20"/>
    </location>
</feature>
<gene>
    <name evidence="3" type="ORF">LPLAT_LOCUS11419</name>
</gene>
<dbReference type="AlphaFoldDB" id="A0AAV2P221"/>
<evidence type="ECO:0000313" key="3">
    <source>
        <dbReference type="EMBL" id="CAL1686039.1"/>
    </source>
</evidence>
<sequence>MGNSKSKNEHNSHSTGSAIILDKNEKIHRNVSASSAIDPNINPNINYVIIPNKPHINNEFPKSCNDHKSHPNSERRTQDLFHKFDKPHNLAFNDTVNVQPKFMTETCVNKEKCNNENQTIDLKNKSVIAPPKISTKDDFMTKWFSWKNEFLTYMKSIDPEETKKQNWGIMLLNRMGPIGQEIHRGFTFDKDHTEGNIDILLKQFDFYCIYGGRRRGNDEDIDKYVNDLTVMASKYMTNTHEVVKEKILMEIDKGRFTRKAESLIPGFSFPSSIQSLTVKEMTYIWMSYENANFKRSAEIHDFLVKNCNNCGRTHEINNCRALGKRCSKCGNENHYWTRCPSQFFGNCLYCGEGHFIRECPAYMNECNRCNRTNHFSWKCSIKKVLNCNFCGLSHNASRSDCSAINTICNKCNRRGHVPSKCFKNFKTQTYTFRVGQPLFRNI</sequence>
<dbReference type="InterPro" id="IPR036875">
    <property type="entry name" value="Znf_CCHC_sf"/>
</dbReference>
<feature type="compositionally biased region" description="Basic and acidic residues" evidence="1">
    <location>
        <begin position="1"/>
        <end position="12"/>
    </location>
</feature>
<keyword evidence="4" id="KW-1185">Reference proteome</keyword>
<evidence type="ECO:0000313" key="4">
    <source>
        <dbReference type="Proteomes" id="UP001497644"/>
    </source>
</evidence>
<feature type="domain" description="CCHC-type" evidence="2">
    <location>
        <begin position="306"/>
        <end position="321"/>
    </location>
</feature>